<dbReference type="Proteomes" id="UP001488805">
    <property type="component" value="Unassembled WGS sequence"/>
</dbReference>
<comment type="caution">
    <text evidence="2">The sequence shown here is derived from an EMBL/GenBank/DDBJ whole genome shotgun (WGS) entry which is preliminary data.</text>
</comment>
<dbReference type="AlphaFoldDB" id="A0AAW1EGY4"/>
<dbReference type="EMBL" id="JBCEZU010000329">
    <property type="protein sequence ID" value="KAK9521433.1"/>
    <property type="molecule type" value="Genomic_DNA"/>
</dbReference>
<evidence type="ECO:0000313" key="3">
    <source>
        <dbReference type="Proteomes" id="UP001488805"/>
    </source>
</evidence>
<name>A0AAW1EGY4_ZOAVI</name>
<evidence type="ECO:0000313" key="2">
    <source>
        <dbReference type="EMBL" id="KAK9521433.1"/>
    </source>
</evidence>
<accession>A0AAW1EGY4</accession>
<gene>
    <name evidence="2" type="ORF">VZT92_021240</name>
</gene>
<keyword evidence="1" id="KW-0732">Signal</keyword>
<evidence type="ECO:0000256" key="1">
    <source>
        <dbReference type="SAM" id="SignalP"/>
    </source>
</evidence>
<feature type="signal peptide" evidence="1">
    <location>
        <begin position="1"/>
        <end position="25"/>
    </location>
</feature>
<organism evidence="2 3">
    <name type="scientific">Zoarces viviparus</name>
    <name type="common">Viviparous eelpout</name>
    <name type="synonym">Blennius viviparus</name>
    <dbReference type="NCBI Taxonomy" id="48416"/>
    <lineage>
        <taxon>Eukaryota</taxon>
        <taxon>Metazoa</taxon>
        <taxon>Chordata</taxon>
        <taxon>Craniata</taxon>
        <taxon>Vertebrata</taxon>
        <taxon>Euteleostomi</taxon>
        <taxon>Actinopterygii</taxon>
        <taxon>Neopterygii</taxon>
        <taxon>Teleostei</taxon>
        <taxon>Neoteleostei</taxon>
        <taxon>Acanthomorphata</taxon>
        <taxon>Eupercaria</taxon>
        <taxon>Perciformes</taxon>
        <taxon>Cottioidei</taxon>
        <taxon>Zoarcales</taxon>
        <taxon>Zoarcidae</taxon>
        <taxon>Zoarcinae</taxon>
        <taxon>Zoarces</taxon>
    </lineage>
</organism>
<protein>
    <recommendedName>
        <fullName evidence="4">Secreted protein</fullName>
    </recommendedName>
</protein>
<evidence type="ECO:0008006" key="4">
    <source>
        <dbReference type="Google" id="ProtNLM"/>
    </source>
</evidence>
<feature type="chain" id="PRO_5043788599" description="Secreted protein" evidence="1">
    <location>
        <begin position="26"/>
        <end position="91"/>
    </location>
</feature>
<proteinExistence type="predicted"/>
<keyword evidence="3" id="KW-1185">Reference proteome</keyword>
<sequence length="91" mass="10277">MNDMVFGCWSPMLVLMATVSPIALSTWSMTATVSKGIWEAANQVFHGYHPAGSYLFHASRHFPLNKMLPLFALDNLFLFLPHRRSRLAVLV</sequence>
<reference evidence="2 3" key="1">
    <citation type="journal article" date="2024" name="Genome Biol. Evol.">
        <title>Chromosome-level genome assembly of the viviparous eelpout Zoarces viviparus.</title>
        <authorList>
            <person name="Fuhrmann N."/>
            <person name="Brasseur M.V."/>
            <person name="Bakowski C.E."/>
            <person name="Podsiadlowski L."/>
            <person name="Prost S."/>
            <person name="Krehenwinkel H."/>
            <person name="Mayer C."/>
        </authorList>
    </citation>
    <scope>NUCLEOTIDE SEQUENCE [LARGE SCALE GENOMIC DNA]</scope>
    <source>
        <strain evidence="2">NO-MEL_2022_Ind0_liver</strain>
    </source>
</reference>